<organism evidence="1 2">
    <name type="scientific">Amblyomma americanum</name>
    <name type="common">Lone star tick</name>
    <dbReference type="NCBI Taxonomy" id="6943"/>
    <lineage>
        <taxon>Eukaryota</taxon>
        <taxon>Metazoa</taxon>
        <taxon>Ecdysozoa</taxon>
        <taxon>Arthropoda</taxon>
        <taxon>Chelicerata</taxon>
        <taxon>Arachnida</taxon>
        <taxon>Acari</taxon>
        <taxon>Parasitiformes</taxon>
        <taxon>Ixodida</taxon>
        <taxon>Ixodoidea</taxon>
        <taxon>Ixodidae</taxon>
        <taxon>Amblyomminae</taxon>
        <taxon>Amblyomma</taxon>
    </lineage>
</organism>
<proteinExistence type="predicted"/>
<name>A0AAQ4EX22_AMBAM</name>
<comment type="caution">
    <text evidence="1">The sequence shown here is derived from an EMBL/GenBank/DDBJ whole genome shotgun (WGS) entry which is preliminary data.</text>
</comment>
<accession>A0AAQ4EX22</accession>
<reference evidence="1 2" key="1">
    <citation type="journal article" date="2023" name="Arcadia Sci">
        <title>De novo assembly of a long-read Amblyomma americanum tick genome.</title>
        <authorList>
            <person name="Chou S."/>
            <person name="Poskanzer K.E."/>
            <person name="Rollins M."/>
            <person name="Thuy-Boun P.S."/>
        </authorList>
    </citation>
    <scope>NUCLEOTIDE SEQUENCE [LARGE SCALE GENOMIC DNA]</scope>
    <source>
        <strain evidence="1">F_SG_1</strain>
        <tissue evidence="1">Salivary glands</tissue>
    </source>
</reference>
<dbReference type="Proteomes" id="UP001321473">
    <property type="component" value="Unassembled WGS sequence"/>
</dbReference>
<evidence type="ECO:0000313" key="1">
    <source>
        <dbReference type="EMBL" id="KAK8779251.1"/>
    </source>
</evidence>
<sequence>MHNFILKYVRSLLACQRRKQQPHRAADELQALPYLPRPFDRIGIDFYCPLPYTAAGNRCAIVDIDHFTSFWCGRTACPLAWPHSVGTTKWHSRDTWFMARITSSCFNCP</sequence>
<dbReference type="AlphaFoldDB" id="A0AAQ4EX22"/>
<protein>
    <submittedName>
        <fullName evidence="1">Uncharacterized protein</fullName>
    </submittedName>
</protein>
<gene>
    <name evidence="1" type="ORF">V5799_019408</name>
</gene>
<keyword evidence="2" id="KW-1185">Reference proteome</keyword>
<evidence type="ECO:0000313" key="2">
    <source>
        <dbReference type="Proteomes" id="UP001321473"/>
    </source>
</evidence>
<dbReference type="EMBL" id="JARKHS020009991">
    <property type="protein sequence ID" value="KAK8779251.1"/>
    <property type="molecule type" value="Genomic_DNA"/>
</dbReference>